<evidence type="ECO:0000313" key="4">
    <source>
        <dbReference type="Proteomes" id="UP001165283"/>
    </source>
</evidence>
<dbReference type="InterPro" id="IPR013094">
    <property type="entry name" value="AB_hydrolase_3"/>
</dbReference>
<dbReference type="Proteomes" id="UP001165283">
    <property type="component" value="Unassembled WGS sequence"/>
</dbReference>
<dbReference type="Pfam" id="PF07859">
    <property type="entry name" value="Abhydrolase_3"/>
    <property type="match status" value="1"/>
</dbReference>
<protein>
    <submittedName>
        <fullName evidence="3">Alpha/beta hydrolase</fullName>
    </submittedName>
</protein>
<dbReference type="GO" id="GO:0016787">
    <property type="term" value="F:hydrolase activity"/>
    <property type="evidence" value="ECO:0007669"/>
    <property type="project" value="UniProtKB-KW"/>
</dbReference>
<dbReference type="PANTHER" id="PTHR48081:SF8">
    <property type="entry name" value="ALPHA_BETA HYDROLASE FOLD-3 DOMAIN-CONTAINING PROTEIN-RELATED"/>
    <property type="match status" value="1"/>
</dbReference>
<dbReference type="PANTHER" id="PTHR48081">
    <property type="entry name" value="AB HYDROLASE SUPERFAMILY PROTEIN C4A8.06C"/>
    <property type="match status" value="1"/>
</dbReference>
<keyword evidence="1 3" id="KW-0378">Hydrolase</keyword>
<name>A0ABT0ZSZ2_9PSEU</name>
<dbReference type="EMBL" id="JAGSOV010000006">
    <property type="protein sequence ID" value="MCO1653808.1"/>
    <property type="molecule type" value="Genomic_DNA"/>
</dbReference>
<feature type="domain" description="Alpha/beta hydrolase fold-3" evidence="2">
    <location>
        <begin position="70"/>
        <end position="274"/>
    </location>
</feature>
<sequence>MPEPFHPDLRRAARFLPRAAVGPRSLPLVRALGRLGAVASRSKAEVVAVSEAVSVRVARPAATTDPAPALLWIHGGGLVIGSAAMDDDFCRRVARELGVVVASVEYRLAPEHPFPAPLHDCYAGLEWLAGQPGVDPRRIAVGGASAGGGLAAALALLARERGEIHPAFQLLVYPMLDDRTVSDPPGVAGRLRMWNAAANRFGWRSYLGAATAGEVPPLAAPARAEDLTGLPPAWIGVGTLDLFLDEDRAYARRLGEAGVPVELHEVPGAYHGFDMAQRKAGVSREFVGRQVAALAAALKT</sequence>
<keyword evidence="4" id="KW-1185">Reference proteome</keyword>
<reference evidence="3" key="1">
    <citation type="submission" date="2021-04" db="EMBL/GenBank/DDBJ databases">
        <title>Pseudonocardia sp. nov., isolated from sandy soil of mangrove forest.</title>
        <authorList>
            <person name="Zan Z."/>
            <person name="Huang R."/>
            <person name="Liu W."/>
        </authorList>
    </citation>
    <scope>NUCLEOTIDE SEQUENCE</scope>
    <source>
        <strain evidence="3">S2-4</strain>
    </source>
</reference>
<organism evidence="3 4">
    <name type="scientific">Pseudonocardia humida</name>
    <dbReference type="NCBI Taxonomy" id="2800819"/>
    <lineage>
        <taxon>Bacteria</taxon>
        <taxon>Bacillati</taxon>
        <taxon>Actinomycetota</taxon>
        <taxon>Actinomycetes</taxon>
        <taxon>Pseudonocardiales</taxon>
        <taxon>Pseudonocardiaceae</taxon>
        <taxon>Pseudonocardia</taxon>
    </lineage>
</organism>
<dbReference type="InterPro" id="IPR029058">
    <property type="entry name" value="AB_hydrolase_fold"/>
</dbReference>
<dbReference type="RefSeq" id="WP_252435402.1">
    <property type="nucleotide sequence ID" value="NZ_JAGSOV010000006.1"/>
</dbReference>
<gene>
    <name evidence="3" type="ORF">KDL28_01940</name>
</gene>
<evidence type="ECO:0000256" key="1">
    <source>
        <dbReference type="ARBA" id="ARBA00022801"/>
    </source>
</evidence>
<proteinExistence type="predicted"/>
<evidence type="ECO:0000259" key="2">
    <source>
        <dbReference type="Pfam" id="PF07859"/>
    </source>
</evidence>
<accession>A0ABT0ZSZ2</accession>
<comment type="caution">
    <text evidence="3">The sequence shown here is derived from an EMBL/GenBank/DDBJ whole genome shotgun (WGS) entry which is preliminary data.</text>
</comment>
<dbReference type="Gene3D" id="3.40.50.1820">
    <property type="entry name" value="alpha/beta hydrolase"/>
    <property type="match status" value="1"/>
</dbReference>
<dbReference type="SUPFAM" id="SSF53474">
    <property type="entry name" value="alpha/beta-Hydrolases"/>
    <property type="match status" value="1"/>
</dbReference>
<dbReference type="InterPro" id="IPR050300">
    <property type="entry name" value="GDXG_lipolytic_enzyme"/>
</dbReference>
<evidence type="ECO:0000313" key="3">
    <source>
        <dbReference type="EMBL" id="MCO1653808.1"/>
    </source>
</evidence>